<evidence type="ECO:0000313" key="1">
    <source>
        <dbReference type="EMBL" id="PWA37440.1"/>
    </source>
</evidence>
<sequence length="109" mass="11906">MELAFKPGLLSSLLCNCNTFGPALNSTTITRVGCHELANNNDTRGVCFRAPQPQVGAFGMTFNPPPRTSTKGEITDSVGKTPAEVVFAFHSRVDQGYKGEPWFDVNHYQ</sequence>
<comment type="caution">
    <text evidence="1">The sequence shown here is derived from an EMBL/GenBank/DDBJ whole genome shotgun (WGS) entry which is preliminary data.</text>
</comment>
<keyword evidence="2" id="KW-1185">Reference proteome</keyword>
<dbReference type="AlphaFoldDB" id="A0A2U1KKX7"/>
<protein>
    <submittedName>
        <fullName evidence="1">Uncharacterized protein</fullName>
    </submittedName>
</protein>
<accession>A0A2U1KKX7</accession>
<proteinExistence type="predicted"/>
<evidence type="ECO:0000313" key="2">
    <source>
        <dbReference type="Proteomes" id="UP000245207"/>
    </source>
</evidence>
<name>A0A2U1KKX7_ARTAN</name>
<organism evidence="1 2">
    <name type="scientific">Artemisia annua</name>
    <name type="common">Sweet wormwood</name>
    <dbReference type="NCBI Taxonomy" id="35608"/>
    <lineage>
        <taxon>Eukaryota</taxon>
        <taxon>Viridiplantae</taxon>
        <taxon>Streptophyta</taxon>
        <taxon>Embryophyta</taxon>
        <taxon>Tracheophyta</taxon>
        <taxon>Spermatophyta</taxon>
        <taxon>Magnoliopsida</taxon>
        <taxon>eudicotyledons</taxon>
        <taxon>Gunneridae</taxon>
        <taxon>Pentapetalae</taxon>
        <taxon>asterids</taxon>
        <taxon>campanulids</taxon>
        <taxon>Asterales</taxon>
        <taxon>Asteraceae</taxon>
        <taxon>Asteroideae</taxon>
        <taxon>Anthemideae</taxon>
        <taxon>Artemisiinae</taxon>
        <taxon>Artemisia</taxon>
    </lineage>
</organism>
<reference evidence="1 2" key="1">
    <citation type="journal article" date="2018" name="Mol. Plant">
        <title>The genome of Artemisia annua provides insight into the evolution of Asteraceae family and artemisinin biosynthesis.</title>
        <authorList>
            <person name="Shen Q."/>
            <person name="Zhang L."/>
            <person name="Liao Z."/>
            <person name="Wang S."/>
            <person name="Yan T."/>
            <person name="Shi P."/>
            <person name="Liu M."/>
            <person name="Fu X."/>
            <person name="Pan Q."/>
            <person name="Wang Y."/>
            <person name="Lv Z."/>
            <person name="Lu X."/>
            <person name="Zhang F."/>
            <person name="Jiang W."/>
            <person name="Ma Y."/>
            <person name="Chen M."/>
            <person name="Hao X."/>
            <person name="Li L."/>
            <person name="Tang Y."/>
            <person name="Lv G."/>
            <person name="Zhou Y."/>
            <person name="Sun X."/>
            <person name="Brodelius P.E."/>
            <person name="Rose J.K.C."/>
            <person name="Tang K."/>
        </authorList>
    </citation>
    <scope>NUCLEOTIDE SEQUENCE [LARGE SCALE GENOMIC DNA]</scope>
    <source>
        <strain evidence="2">cv. Huhao1</strain>
        <tissue evidence="1">Leaf</tissue>
    </source>
</reference>
<dbReference type="Proteomes" id="UP000245207">
    <property type="component" value="Unassembled WGS sequence"/>
</dbReference>
<dbReference type="EMBL" id="PKPP01016765">
    <property type="protein sequence ID" value="PWA37440.1"/>
    <property type="molecule type" value="Genomic_DNA"/>
</dbReference>
<gene>
    <name evidence="1" type="ORF">CTI12_AA590490</name>
</gene>